<dbReference type="Proteomes" id="UP001200034">
    <property type="component" value="Unassembled WGS sequence"/>
</dbReference>
<evidence type="ECO:0000313" key="2">
    <source>
        <dbReference type="EMBL" id="KAH8381542.1"/>
    </source>
</evidence>
<feature type="compositionally biased region" description="Basic residues" evidence="1">
    <location>
        <begin position="89"/>
        <end position="98"/>
    </location>
</feature>
<dbReference type="EMBL" id="JAJJHW010000824">
    <property type="protein sequence ID" value="KAH8381542.1"/>
    <property type="molecule type" value="Genomic_DNA"/>
</dbReference>
<evidence type="ECO:0000256" key="1">
    <source>
        <dbReference type="SAM" id="MobiDB-lite"/>
    </source>
</evidence>
<feature type="non-terminal residue" evidence="2">
    <location>
        <position position="234"/>
    </location>
</feature>
<dbReference type="AlphaFoldDB" id="A0AAD4K919"/>
<feature type="region of interest" description="Disordered" evidence="1">
    <location>
        <begin position="66"/>
        <end position="102"/>
    </location>
</feature>
<name>A0AAD4K919_9MUSC</name>
<evidence type="ECO:0000313" key="3">
    <source>
        <dbReference type="Proteomes" id="UP001200034"/>
    </source>
</evidence>
<organism evidence="2 3">
    <name type="scientific">Drosophila rubida</name>
    <dbReference type="NCBI Taxonomy" id="30044"/>
    <lineage>
        <taxon>Eukaryota</taxon>
        <taxon>Metazoa</taxon>
        <taxon>Ecdysozoa</taxon>
        <taxon>Arthropoda</taxon>
        <taxon>Hexapoda</taxon>
        <taxon>Insecta</taxon>
        <taxon>Pterygota</taxon>
        <taxon>Neoptera</taxon>
        <taxon>Endopterygota</taxon>
        <taxon>Diptera</taxon>
        <taxon>Brachycera</taxon>
        <taxon>Muscomorpha</taxon>
        <taxon>Ephydroidea</taxon>
        <taxon>Drosophilidae</taxon>
        <taxon>Drosophila</taxon>
    </lineage>
</organism>
<protein>
    <submittedName>
        <fullName evidence="2">Uncharacterized protein</fullName>
    </submittedName>
</protein>
<proteinExistence type="predicted"/>
<keyword evidence="3" id="KW-1185">Reference proteome</keyword>
<feature type="non-terminal residue" evidence="2">
    <location>
        <position position="1"/>
    </location>
</feature>
<gene>
    <name evidence="2" type="ORF">KR093_007655</name>
</gene>
<comment type="caution">
    <text evidence="2">The sequence shown here is derived from an EMBL/GenBank/DDBJ whole genome shotgun (WGS) entry which is preliminary data.</text>
</comment>
<sequence>YPSRLVTYDAEEIGEPRLIRYSDLTQSTINLLMTTMEEEDRQLEKMNRMQDSNGCEEYTLGELCDGQSEQKSQKRQSKNTYCKAPSNRVKTKSRRTRKPPNAERLKDLEIIAADLHKRFVSARAKMGKPLSKKLCDWQKLLPMQKFRYYWEALTRNELKPNPFLNFEEIFLQRYHLNYRIQLCRQHPRVMRLWRSLKCRRQLPFILNALLYQISIGTVDPYCSESVRGIIGIWS</sequence>
<reference evidence="2" key="1">
    <citation type="journal article" date="2021" name="Mol. Ecol. Resour.">
        <title>Phylogenomic analyses of the genus Drosophila reveals genomic signals of climate adaptation.</title>
        <authorList>
            <person name="Li F."/>
            <person name="Rane R.V."/>
            <person name="Luria V."/>
            <person name="Xiong Z."/>
            <person name="Chen J."/>
            <person name="Li Z."/>
            <person name="Catullo R.A."/>
            <person name="Griffin P.C."/>
            <person name="Schiffer M."/>
            <person name="Pearce S."/>
            <person name="Lee S.F."/>
            <person name="McElroy K."/>
            <person name="Stocker A."/>
            <person name="Shirriffs J."/>
            <person name="Cockerell F."/>
            <person name="Coppin C."/>
            <person name="Sgro C.M."/>
            <person name="Karger A."/>
            <person name="Cain J.W."/>
            <person name="Weber J.A."/>
            <person name="Santpere G."/>
            <person name="Kirschner M.W."/>
            <person name="Hoffmann A.A."/>
            <person name="Oakeshott J.G."/>
            <person name="Zhang G."/>
        </authorList>
    </citation>
    <scope>NUCLEOTIDE SEQUENCE</scope>
    <source>
        <strain evidence="2">BGI-SZ-2011g</strain>
    </source>
</reference>
<accession>A0AAD4K919</accession>